<reference evidence="3" key="1">
    <citation type="journal article" date="2023" name="Mol. Phylogenet. Evol.">
        <title>Genome-scale phylogeny and comparative genomics of the fungal order Sordariales.</title>
        <authorList>
            <person name="Hensen N."/>
            <person name="Bonometti L."/>
            <person name="Westerberg I."/>
            <person name="Brannstrom I.O."/>
            <person name="Guillou S."/>
            <person name="Cros-Aarteil S."/>
            <person name="Calhoun S."/>
            <person name="Haridas S."/>
            <person name="Kuo A."/>
            <person name="Mondo S."/>
            <person name="Pangilinan J."/>
            <person name="Riley R."/>
            <person name="LaButti K."/>
            <person name="Andreopoulos B."/>
            <person name="Lipzen A."/>
            <person name="Chen C."/>
            <person name="Yan M."/>
            <person name="Daum C."/>
            <person name="Ng V."/>
            <person name="Clum A."/>
            <person name="Steindorff A."/>
            <person name="Ohm R.A."/>
            <person name="Martin F."/>
            <person name="Silar P."/>
            <person name="Natvig D.O."/>
            <person name="Lalanne C."/>
            <person name="Gautier V."/>
            <person name="Ament-Velasquez S.L."/>
            <person name="Kruys A."/>
            <person name="Hutchinson M.I."/>
            <person name="Powell A.J."/>
            <person name="Barry K."/>
            <person name="Miller A.N."/>
            <person name="Grigoriev I.V."/>
            <person name="Debuchy R."/>
            <person name="Gladieux P."/>
            <person name="Hiltunen Thoren M."/>
            <person name="Johannesson H."/>
        </authorList>
    </citation>
    <scope>NUCLEOTIDE SEQUENCE</scope>
    <source>
        <strain evidence="3">CBS 118394</strain>
    </source>
</reference>
<proteinExistence type="predicted"/>
<feature type="compositionally biased region" description="Basic and acidic residues" evidence="1">
    <location>
        <begin position="154"/>
        <end position="168"/>
    </location>
</feature>
<evidence type="ECO:0000313" key="4">
    <source>
        <dbReference type="Proteomes" id="UP001283341"/>
    </source>
</evidence>
<reference evidence="3" key="2">
    <citation type="submission" date="2023-06" db="EMBL/GenBank/DDBJ databases">
        <authorList>
            <consortium name="Lawrence Berkeley National Laboratory"/>
            <person name="Haridas S."/>
            <person name="Hensen N."/>
            <person name="Bonometti L."/>
            <person name="Westerberg I."/>
            <person name="Brannstrom I.O."/>
            <person name="Guillou S."/>
            <person name="Cros-Aarteil S."/>
            <person name="Calhoun S."/>
            <person name="Kuo A."/>
            <person name="Mondo S."/>
            <person name="Pangilinan J."/>
            <person name="Riley R."/>
            <person name="Labutti K."/>
            <person name="Andreopoulos B."/>
            <person name="Lipzen A."/>
            <person name="Chen C."/>
            <person name="Yanf M."/>
            <person name="Daum C."/>
            <person name="Ng V."/>
            <person name="Clum A."/>
            <person name="Steindorff A."/>
            <person name="Ohm R."/>
            <person name="Martin F."/>
            <person name="Silar P."/>
            <person name="Natvig D."/>
            <person name="Lalanne C."/>
            <person name="Gautier V."/>
            <person name="Ament-Velasquez S.L."/>
            <person name="Kruys A."/>
            <person name="Hutchinson M.I."/>
            <person name="Powell A.J."/>
            <person name="Barry K."/>
            <person name="Miller A.N."/>
            <person name="Grigoriev I.V."/>
            <person name="Debuchy R."/>
            <person name="Gladieux P."/>
            <person name="Thoren M.H."/>
            <person name="Johannesson H."/>
        </authorList>
    </citation>
    <scope>NUCLEOTIDE SEQUENCE</scope>
    <source>
        <strain evidence="3">CBS 118394</strain>
    </source>
</reference>
<protein>
    <submittedName>
        <fullName evidence="3">Uncharacterized protein</fullName>
    </submittedName>
</protein>
<feature type="region of interest" description="Disordered" evidence="1">
    <location>
        <begin position="1"/>
        <end position="181"/>
    </location>
</feature>
<sequence length="181" mass="19651">MSAQAPSGPAQPPKDEAYTAKQNAVSHKPPEEQAVADTPGTSDPFGAGNDYMDYRPAPKGSLQDPPSPEHGVHGGRPTNDREAKETHYSGHLLHQNEKVDADEQMAMPGEGKVADAVEQKHGTQRHGRIRGEVTLGEGDADIERKKAQQSLAREQVKEARREGQDVDGHMGSSERQPDRHV</sequence>
<organism evidence="3 4">
    <name type="scientific">Apodospora peruviana</name>
    <dbReference type="NCBI Taxonomy" id="516989"/>
    <lineage>
        <taxon>Eukaryota</taxon>
        <taxon>Fungi</taxon>
        <taxon>Dikarya</taxon>
        <taxon>Ascomycota</taxon>
        <taxon>Pezizomycotina</taxon>
        <taxon>Sordariomycetes</taxon>
        <taxon>Sordariomycetidae</taxon>
        <taxon>Sordariales</taxon>
        <taxon>Lasiosphaeriaceae</taxon>
        <taxon>Apodospora</taxon>
    </lineage>
</organism>
<dbReference type="EMBL" id="JAUEDM010000007">
    <property type="protein sequence ID" value="KAK3313687.1"/>
    <property type="molecule type" value="Genomic_DNA"/>
</dbReference>
<evidence type="ECO:0000313" key="3">
    <source>
        <dbReference type="EMBL" id="KAK3313687.1"/>
    </source>
</evidence>
<keyword evidence="4" id="KW-1185">Reference proteome</keyword>
<evidence type="ECO:0000256" key="1">
    <source>
        <dbReference type="SAM" id="MobiDB-lite"/>
    </source>
</evidence>
<gene>
    <name evidence="2" type="ORF">B0H66DRAFT_539055</name>
    <name evidence="3" type="ORF">B0H66DRAFT_606939</name>
</gene>
<feature type="compositionally biased region" description="Basic and acidic residues" evidence="1">
    <location>
        <begin position="112"/>
        <end position="121"/>
    </location>
</feature>
<dbReference type="AlphaFoldDB" id="A0AAE0HVJ0"/>
<dbReference type="Proteomes" id="UP001283341">
    <property type="component" value="Unassembled WGS sequence"/>
</dbReference>
<feature type="compositionally biased region" description="Basic and acidic residues" evidence="1">
    <location>
        <begin position="78"/>
        <end position="101"/>
    </location>
</feature>
<name>A0AAE0HVJ0_9PEZI</name>
<accession>A0AAE0HVJ0</accession>
<evidence type="ECO:0000313" key="2">
    <source>
        <dbReference type="EMBL" id="KAK3311864.1"/>
    </source>
</evidence>
<dbReference type="EMBL" id="JAUEDM010000012">
    <property type="protein sequence ID" value="KAK3311864.1"/>
    <property type="molecule type" value="Genomic_DNA"/>
</dbReference>
<comment type="caution">
    <text evidence="3">The sequence shown here is derived from an EMBL/GenBank/DDBJ whole genome shotgun (WGS) entry which is preliminary data.</text>
</comment>